<dbReference type="Proteomes" id="UP000828390">
    <property type="component" value="Unassembled WGS sequence"/>
</dbReference>
<proteinExistence type="predicted"/>
<evidence type="ECO:0000313" key="1">
    <source>
        <dbReference type="EMBL" id="KAH3753581.1"/>
    </source>
</evidence>
<dbReference type="AlphaFoldDB" id="A0A9D4I8A1"/>
<gene>
    <name evidence="1" type="ORF">DPMN_188221</name>
</gene>
<keyword evidence="2" id="KW-1185">Reference proteome</keyword>
<comment type="caution">
    <text evidence="1">The sequence shown here is derived from an EMBL/GenBank/DDBJ whole genome shotgun (WGS) entry which is preliminary data.</text>
</comment>
<reference evidence="1" key="1">
    <citation type="journal article" date="2019" name="bioRxiv">
        <title>The Genome of the Zebra Mussel, Dreissena polymorpha: A Resource for Invasive Species Research.</title>
        <authorList>
            <person name="McCartney M.A."/>
            <person name="Auch B."/>
            <person name="Kono T."/>
            <person name="Mallez S."/>
            <person name="Zhang Y."/>
            <person name="Obille A."/>
            <person name="Becker A."/>
            <person name="Abrahante J.E."/>
            <person name="Garbe J."/>
            <person name="Badalamenti J.P."/>
            <person name="Herman A."/>
            <person name="Mangelson H."/>
            <person name="Liachko I."/>
            <person name="Sullivan S."/>
            <person name="Sone E.D."/>
            <person name="Koren S."/>
            <person name="Silverstein K.A.T."/>
            <person name="Beckman K.B."/>
            <person name="Gohl D.M."/>
        </authorList>
    </citation>
    <scope>NUCLEOTIDE SEQUENCE</scope>
    <source>
        <strain evidence="1">Duluth1</strain>
        <tissue evidence="1">Whole animal</tissue>
    </source>
</reference>
<dbReference type="InterPro" id="IPR024079">
    <property type="entry name" value="MetalloPept_cat_dom_sf"/>
</dbReference>
<protein>
    <submittedName>
        <fullName evidence="1">Uncharacterized protein</fullName>
    </submittedName>
</protein>
<evidence type="ECO:0000313" key="2">
    <source>
        <dbReference type="Proteomes" id="UP000828390"/>
    </source>
</evidence>
<reference evidence="1" key="2">
    <citation type="submission" date="2020-11" db="EMBL/GenBank/DDBJ databases">
        <authorList>
            <person name="McCartney M.A."/>
            <person name="Auch B."/>
            <person name="Kono T."/>
            <person name="Mallez S."/>
            <person name="Becker A."/>
            <person name="Gohl D.M."/>
            <person name="Silverstein K.A.T."/>
            <person name="Koren S."/>
            <person name="Bechman K.B."/>
            <person name="Herman A."/>
            <person name="Abrahante J.E."/>
            <person name="Garbe J."/>
        </authorList>
    </citation>
    <scope>NUCLEOTIDE SEQUENCE</scope>
    <source>
        <strain evidence="1">Duluth1</strain>
        <tissue evidence="1">Whole animal</tissue>
    </source>
</reference>
<organism evidence="1 2">
    <name type="scientific">Dreissena polymorpha</name>
    <name type="common">Zebra mussel</name>
    <name type="synonym">Mytilus polymorpha</name>
    <dbReference type="NCBI Taxonomy" id="45954"/>
    <lineage>
        <taxon>Eukaryota</taxon>
        <taxon>Metazoa</taxon>
        <taxon>Spiralia</taxon>
        <taxon>Lophotrochozoa</taxon>
        <taxon>Mollusca</taxon>
        <taxon>Bivalvia</taxon>
        <taxon>Autobranchia</taxon>
        <taxon>Heteroconchia</taxon>
        <taxon>Euheterodonta</taxon>
        <taxon>Imparidentia</taxon>
        <taxon>Neoheterodontei</taxon>
        <taxon>Myida</taxon>
        <taxon>Dreissenoidea</taxon>
        <taxon>Dreissenidae</taxon>
        <taxon>Dreissena</taxon>
    </lineage>
</organism>
<accession>A0A9D4I8A1</accession>
<sequence length="142" mass="15716">MSADGRDRQALSTMETFYVFHVNGIDMRYRSLASYGLDIAVKLVGIYVLKSEASFVYHVDNSMPRGKVAVETLLPDFQAWIASKRSDDASFPVGDHYMFLTSHDLALANNTEAAGKLITYEPRSGKTGLNTCAKRVVTDKTV</sequence>
<dbReference type="Gene3D" id="3.40.390.10">
    <property type="entry name" value="Collagenase (Catalytic Domain)"/>
    <property type="match status" value="1"/>
</dbReference>
<dbReference type="EMBL" id="JAIWYP010000010">
    <property type="protein sequence ID" value="KAH3753581.1"/>
    <property type="molecule type" value="Genomic_DNA"/>
</dbReference>
<name>A0A9D4I8A1_DREPO</name>
<dbReference type="GO" id="GO:0008237">
    <property type="term" value="F:metallopeptidase activity"/>
    <property type="evidence" value="ECO:0007669"/>
    <property type="project" value="InterPro"/>
</dbReference>